<feature type="domain" description="BTB" evidence="1">
    <location>
        <begin position="30"/>
        <end position="83"/>
    </location>
</feature>
<dbReference type="InterPro" id="IPR011333">
    <property type="entry name" value="SKP1/BTB/POZ_sf"/>
</dbReference>
<protein>
    <submittedName>
        <fullName evidence="2">Kelch-like 6</fullName>
    </submittedName>
</protein>
<dbReference type="InterPro" id="IPR000210">
    <property type="entry name" value="BTB/POZ_dom"/>
</dbReference>
<dbReference type="Gene3D" id="3.30.710.10">
    <property type="entry name" value="Potassium Channel Kv1.1, Chain A"/>
    <property type="match status" value="1"/>
</dbReference>
<reference evidence="2 3" key="1">
    <citation type="journal article" date="2021" name="Elife">
        <title>Chloroplast acquisition without the gene transfer in kleptoplastic sea slugs, Plakobranchus ocellatus.</title>
        <authorList>
            <person name="Maeda T."/>
            <person name="Takahashi S."/>
            <person name="Yoshida T."/>
            <person name="Shimamura S."/>
            <person name="Takaki Y."/>
            <person name="Nagai Y."/>
            <person name="Toyoda A."/>
            <person name="Suzuki Y."/>
            <person name="Arimoto A."/>
            <person name="Ishii H."/>
            <person name="Satoh N."/>
            <person name="Nishiyama T."/>
            <person name="Hasebe M."/>
            <person name="Maruyama T."/>
            <person name="Minagawa J."/>
            <person name="Obokata J."/>
            <person name="Shigenobu S."/>
        </authorList>
    </citation>
    <scope>NUCLEOTIDE SEQUENCE [LARGE SCALE GENOMIC DNA]</scope>
</reference>
<organism evidence="2 3">
    <name type="scientific">Plakobranchus ocellatus</name>
    <dbReference type="NCBI Taxonomy" id="259542"/>
    <lineage>
        <taxon>Eukaryota</taxon>
        <taxon>Metazoa</taxon>
        <taxon>Spiralia</taxon>
        <taxon>Lophotrochozoa</taxon>
        <taxon>Mollusca</taxon>
        <taxon>Gastropoda</taxon>
        <taxon>Heterobranchia</taxon>
        <taxon>Euthyneura</taxon>
        <taxon>Panpulmonata</taxon>
        <taxon>Sacoglossa</taxon>
        <taxon>Placobranchoidea</taxon>
        <taxon>Plakobranchidae</taxon>
        <taxon>Plakobranchus</taxon>
    </lineage>
</organism>
<dbReference type="SUPFAM" id="SSF54695">
    <property type="entry name" value="POZ domain"/>
    <property type="match status" value="1"/>
</dbReference>
<evidence type="ECO:0000313" key="3">
    <source>
        <dbReference type="Proteomes" id="UP000735302"/>
    </source>
</evidence>
<evidence type="ECO:0000313" key="2">
    <source>
        <dbReference type="EMBL" id="GFO22501.1"/>
    </source>
</evidence>
<gene>
    <name evidence="2" type="ORF">PoB_004900600</name>
</gene>
<dbReference type="AlphaFoldDB" id="A0AAV4BTW3"/>
<name>A0AAV4BTW3_9GAST</name>
<dbReference type="Proteomes" id="UP000735302">
    <property type="component" value="Unassembled WGS sequence"/>
</dbReference>
<dbReference type="Pfam" id="PF00651">
    <property type="entry name" value="BTB"/>
    <property type="match status" value="1"/>
</dbReference>
<comment type="caution">
    <text evidence="2">The sequence shown here is derived from an EMBL/GenBank/DDBJ whole genome shotgun (WGS) entry which is preliminary data.</text>
</comment>
<dbReference type="PROSITE" id="PS50097">
    <property type="entry name" value="BTB"/>
    <property type="match status" value="1"/>
</dbReference>
<dbReference type="CDD" id="cd18186">
    <property type="entry name" value="BTB_POZ_ZBTB_KLHL-like"/>
    <property type="match status" value="1"/>
</dbReference>
<dbReference type="PANTHER" id="PTHR45632">
    <property type="entry name" value="LD33804P"/>
    <property type="match status" value="1"/>
</dbReference>
<keyword evidence="3" id="KW-1185">Reference proteome</keyword>
<evidence type="ECO:0000259" key="1">
    <source>
        <dbReference type="PROSITE" id="PS50097"/>
    </source>
</evidence>
<sequence>MTDQCTFTDASVAVLLQQALAEERQNPQFSDVTVSAGGVDFKCHKLVLAATSGFFRSLFSSGMKEAIENRVPCMIFPAMFLLI</sequence>
<dbReference type="EMBL" id="BLXT01005393">
    <property type="protein sequence ID" value="GFO22501.1"/>
    <property type="molecule type" value="Genomic_DNA"/>
</dbReference>
<proteinExistence type="predicted"/>
<accession>A0AAV4BTW3</accession>